<keyword evidence="1" id="KW-0472">Membrane</keyword>
<dbReference type="GO" id="GO:0140359">
    <property type="term" value="F:ABC-type transporter activity"/>
    <property type="evidence" value="ECO:0007669"/>
    <property type="project" value="InterPro"/>
</dbReference>
<dbReference type="RefSeq" id="WP_004527105.1">
    <property type="nucleotide sequence ID" value="NZ_CM000832.1"/>
</dbReference>
<keyword evidence="1" id="KW-0812">Transmembrane</keyword>
<accession>A0A0E1W4V1</accession>
<dbReference type="PANTHER" id="PTHR43471">
    <property type="entry name" value="ABC TRANSPORTER PERMEASE"/>
    <property type="match status" value="1"/>
</dbReference>
<organism evidence="2">
    <name type="scientific">Burkholderia pseudomallei 1710a</name>
    <dbReference type="NCBI Taxonomy" id="320371"/>
    <lineage>
        <taxon>Bacteria</taxon>
        <taxon>Pseudomonadati</taxon>
        <taxon>Pseudomonadota</taxon>
        <taxon>Betaproteobacteria</taxon>
        <taxon>Burkholderiales</taxon>
        <taxon>Burkholderiaceae</taxon>
        <taxon>Burkholderia</taxon>
        <taxon>pseudomallei group</taxon>
    </lineage>
</organism>
<name>A0A0E1W4V1_BURPE</name>
<proteinExistence type="predicted"/>
<reference evidence="2" key="1">
    <citation type="submission" date="2009-05" db="EMBL/GenBank/DDBJ databases">
        <authorList>
            <person name="Harkins D.M."/>
            <person name="DeShazer D."/>
            <person name="Woods D.E."/>
            <person name="Brinkac L.M."/>
            <person name="Brown K.A."/>
            <person name="Hung G.C."/>
            <person name="Tuanyok A."/>
            <person name="Zhang B."/>
            <person name="Nierman W.C."/>
        </authorList>
    </citation>
    <scope>NUCLEOTIDE SEQUENCE [LARGE SCALE GENOMIC DNA]</scope>
    <source>
        <strain evidence="2">1710a</strain>
    </source>
</reference>
<sequence length="278" mass="29155">MSTLTSRPLWAQIRVIAGKEFHDRIRNRWVLAISIVFAAFTLAISYFGAAAQGAVGFHGIEPLIASLVSLAIYLLPLIALILGFDALVGERERGTLSLLLSYPLTRTELLVGKYVGLAAALTCATLAGFGAAGAVIAARMSAADWYQYAGFVLSAVLLGWVFLSLAVCASAFCASRTSASGVAIALWFCFVLVYDLLLLGALVLTGGAGLGPALPLLLLLNPADVFRVLNIFGPGDLRAMFGAVSAFPAALASPLLLGPVMLAWIAAPLGLAAWRFNR</sequence>
<dbReference type="Pfam" id="PF12679">
    <property type="entry name" value="ABC2_membrane_2"/>
    <property type="match status" value="1"/>
</dbReference>
<feature type="transmembrane region" description="Helical" evidence="1">
    <location>
        <begin position="255"/>
        <end position="274"/>
    </location>
</feature>
<feature type="transmembrane region" description="Helical" evidence="1">
    <location>
        <begin position="29"/>
        <end position="51"/>
    </location>
</feature>
<protein>
    <submittedName>
        <fullName evidence="2">Copper ABC transporter, permease protein</fullName>
    </submittedName>
</protein>
<feature type="transmembrane region" description="Helical" evidence="1">
    <location>
        <begin position="109"/>
        <end position="136"/>
    </location>
</feature>
<dbReference type="PANTHER" id="PTHR43471:SF1">
    <property type="entry name" value="ABC TRANSPORTER PERMEASE PROTEIN NOSY-RELATED"/>
    <property type="match status" value="1"/>
</dbReference>
<dbReference type="EMBL" id="CM000832">
    <property type="protein sequence ID" value="EET08255.1"/>
    <property type="molecule type" value="Genomic_DNA"/>
</dbReference>
<gene>
    <name evidence="2" type="primary">nosY</name>
    <name evidence="2" type="ORF">BURPS1710A_2614</name>
</gene>
<keyword evidence="1" id="KW-1133">Transmembrane helix</keyword>
<dbReference type="Proteomes" id="UP000001812">
    <property type="component" value="Chromosome I"/>
</dbReference>
<dbReference type="HOGENOM" id="CLU_071765_1_0_4"/>
<feature type="transmembrane region" description="Helical" evidence="1">
    <location>
        <begin position="148"/>
        <end position="172"/>
    </location>
</feature>
<dbReference type="AlphaFoldDB" id="A0A0E1W4V1"/>
<feature type="transmembrane region" description="Helical" evidence="1">
    <location>
        <begin position="63"/>
        <end position="88"/>
    </location>
</feature>
<feature type="transmembrane region" description="Helical" evidence="1">
    <location>
        <begin position="184"/>
        <end position="210"/>
    </location>
</feature>
<dbReference type="GO" id="GO:0005886">
    <property type="term" value="C:plasma membrane"/>
    <property type="evidence" value="ECO:0007669"/>
    <property type="project" value="UniProtKB-SubCell"/>
</dbReference>
<evidence type="ECO:0000313" key="2">
    <source>
        <dbReference type="EMBL" id="EET08255.1"/>
    </source>
</evidence>
<evidence type="ECO:0000256" key="1">
    <source>
        <dbReference type="SAM" id="Phobius"/>
    </source>
</evidence>